<evidence type="ECO:0000256" key="11">
    <source>
        <dbReference type="PROSITE-ProRule" id="PRU00042"/>
    </source>
</evidence>
<dbReference type="InterPro" id="IPR013087">
    <property type="entry name" value="Znf_C2H2_type"/>
</dbReference>
<feature type="domain" description="C2H2-type" evidence="12">
    <location>
        <begin position="269"/>
        <end position="296"/>
    </location>
</feature>
<organism evidence="13 14">
    <name type="scientific">Pyrocoelia pectoralis</name>
    <dbReference type="NCBI Taxonomy" id="417401"/>
    <lineage>
        <taxon>Eukaryota</taxon>
        <taxon>Metazoa</taxon>
        <taxon>Ecdysozoa</taxon>
        <taxon>Arthropoda</taxon>
        <taxon>Hexapoda</taxon>
        <taxon>Insecta</taxon>
        <taxon>Pterygota</taxon>
        <taxon>Neoptera</taxon>
        <taxon>Endopterygota</taxon>
        <taxon>Coleoptera</taxon>
        <taxon>Polyphaga</taxon>
        <taxon>Elateriformia</taxon>
        <taxon>Elateroidea</taxon>
        <taxon>Lampyridae</taxon>
        <taxon>Lampyrinae</taxon>
        <taxon>Pyrocoelia</taxon>
    </lineage>
</organism>
<dbReference type="GO" id="GO:0000981">
    <property type="term" value="F:DNA-binding transcription factor activity, RNA polymerase II-specific"/>
    <property type="evidence" value="ECO:0007669"/>
    <property type="project" value="TreeGrafter"/>
</dbReference>
<feature type="domain" description="C2H2-type" evidence="12">
    <location>
        <begin position="152"/>
        <end position="180"/>
    </location>
</feature>
<evidence type="ECO:0000259" key="12">
    <source>
        <dbReference type="PROSITE" id="PS50157"/>
    </source>
</evidence>
<reference evidence="13 14" key="1">
    <citation type="journal article" date="2024" name="Insects">
        <title>An Improved Chromosome-Level Genome Assembly of the Firefly Pyrocoelia pectoralis.</title>
        <authorList>
            <person name="Fu X."/>
            <person name="Meyer-Rochow V.B."/>
            <person name="Ballantyne L."/>
            <person name="Zhu X."/>
        </authorList>
    </citation>
    <scope>NUCLEOTIDE SEQUENCE [LARGE SCALE GENOMIC DNA]</scope>
    <source>
        <strain evidence="13">XCY_ONT2</strain>
    </source>
</reference>
<dbReference type="InterPro" id="IPR050717">
    <property type="entry name" value="C2H2-ZF_Transcription_Reg"/>
</dbReference>
<keyword evidence="5 11" id="KW-0863">Zinc-finger</keyword>
<feature type="domain" description="C2H2-type" evidence="12">
    <location>
        <begin position="237"/>
        <end position="265"/>
    </location>
</feature>
<keyword evidence="7" id="KW-0805">Transcription regulation</keyword>
<feature type="domain" description="C2H2-type" evidence="12">
    <location>
        <begin position="353"/>
        <end position="380"/>
    </location>
</feature>
<feature type="domain" description="C2H2-type" evidence="12">
    <location>
        <begin position="297"/>
        <end position="324"/>
    </location>
</feature>
<keyword evidence="6" id="KW-0862">Zinc</keyword>
<keyword evidence="14" id="KW-1185">Reference proteome</keyword>
<keyword evidence="8" id="KW-0238">DNA-binding</keyword>
<evidence type="ECO:0000256" key="4">
    <source>
        <dbReference type="ARBA" id="ARBA00022737"/>
    </source>
</evidence>
<evidence type="ECO:0000313" key="14">
    <source>
        <dbReference type="Proteomes" id="UP001329430"/>
    </source>
</evidence>
<dbReference type="SMART" id="SM00355">
    <property type="entry name" value="ZnF_C2H2"/>
    <property type="match status" value="11"/>
</dbReference>
<feature type="domain" description="C2H2-type" evidence="12">
    <location>
        <begin position="124"/>
        <end position="152"/>
    </location>
</feature>
<comment type="caution">
    <text evidence="13">The sequence shown here is derived from an EMBL/GenBank/DDBJ whole genome shotgun (WGS) entry which is preliminary data.</text>
</comment>
<feature type="domain" description="C2H2-type" evidence="12">
    <location>
        <begin position="209"/>
        <end position="236"/>
    </location>
</feature>
<dbReference type="AlphaFoldDB" id="A0AAN7V5F8"/>
<feature type="domain" description="C2H2-type" evidence="12">
    <location>
        <begin position="325"/>
        <end position="352"/>
    </location>
</feature>
<keyword evidence="9" id="KW-0804">Transcription</keyword>
<dbReference type="FunFam" id="3.30.160.60:FF:002343">
    <property type="entry name" value="Zinc finger protein 33A"/>
    <property type="match status" value="1"/>
</dbReference>
<proteinExistence type="predicted"/>
<sequence>MNRKKTIASRWSNRLPEIDIIPVPADKKGYTIPDITYSPNDANKRTAMMEMGYKNPFTYTNCPTKPKTRPTKPVDVNAHKWTCIICNEALVDKNTLIEHYEDHKNELEGGIEQVQAQSKIEDYFKCVVCTREFTSSRSYEKHLEVKHGENRYACEQCNKTYKNSFQLCLHNFNAHSKDQIYKCIACEFITTNRASLKLHIDKHEEDYKNQCDICDKRFITQHLLEEHKNSHTSAMPFQCEICMRSFPYARFLISHKKSIHAESFKSSANKCEMCDKQFAHRKSLILHVRSHTGENTVLCDMCGKSLSSTEHLKQHLRIHTGYKPHACSVCGKGFAKKSNLTLHERVHSGEKPYICRECGKCFSQRSTLVIHERYHSGERPYSCPLCSKGFVAKGLLGVHIKSCSRILQ</sequence>
<evidence type="ECO:0000256" key="9">
    <source>
        <dbReference type="ARBA" id="ARBA00023163"/>
    </source>
</evidence>
<dbReference type="PROSITE" id="PS50157">
    <property type="entry name" value="ZINC_FINGER_C2H2_2"/>
    <property type="match status" value="9"/>
</dbReference>
<dbReference type="PANTHER" id="PTHR14196">
    <property type="entry name" value="ODD-SKIPPED - RELATED"/>
    <property type="match status" value="1"/>
</dbReference>
<protein>
    <recommendedName>
        <fullName evidence="12">C2H2-type domain-containing protein</fullName>
    </recommendedName>
</protein>
<evidence type="ECO:0000256" key="7">
    <source>
        <dbReference type="ARBA" id="ARBA00023015"/>
    </source>
</evidence>
<dbReference type="FunFam" id="3.30.160.60:FF:000478">
    <property type="entry name" value="Zinc finger protein 133"/>
    <property type="match status" value="1"/>
</dbReference>
<dbReference type="GO" id="GO:0000977">
    <property type="term" value="F:RNA polymerase II transcription regulatory region sequence-specific DNA binding"/>
    <property type="evidence" value="ECO:0007669"/>
    <property type="project" value="TreeGrafter"/>
</dbReference>
<comment type="function">
    <text evidence="1">May be involved in transcriptional regulation.</text>
</comment>
<dbReference type="FunFam" id="3.30.160.60:FF:000363">
    <property type="entry name" value="Zinc finger protein 239"/>
    <property type="match status" value="1"/>
</dbReference>
<feature type="domain" description="C2H2-type" evidence="12">
    <location>
        <begin position="81"/>
        <end position="108"/>
    </location>
</feature>
<keyword evidence="10" id="KW-0539">Nucleus</keyword>
<name>A0AAN7V5F8_9COLE</name>
<dbReference type="GO" id="GO:0008270">
    <property type="term" value="F:zinc ion binding"/>
    <property type="evidence" value="ECO:0007669"/>
    <property type="project" value="UniProtKB-KW"/>
</dbReference>
<gene>
    <name evidence="13" type="ORF">RI129_011399</name>
</gene>
<dbReference type="GO" id="GO:0005634">
    <property type="term" value="C:nucleus"/>
    <property type="evidence" value="ECO:0007669"/>
    <property type="project" value="UniProtKB-SubCell"/>
</dbReference>
<evidence type="ECO:0000313" key="13">
    <source>
        <dbReference type="EMBL" id="KAK5640588.1"/>
    </source>
</evidence>
<evidence type="ECO:0000256" key="3">
    <source>
        <dbReference type="ARBA" id="ARBA00022723"/>
    </source>
</evidence>
<keyword evidence="3" id="KW-0479">Metal-binding</keyword>
<dbReference type="EMBL" id="JAVRBK010000008">
    <property type="protein sequence ID" value="KAK5640588.1"/>
    <property type="molecule type" value="Genomic_DNA"/>
</dbReference>
<dbReference type="PANTHER" id="PTHR14196:SF15">
    <property type="entry name" value="OOCYTE ZINC FINGER PROTEIN XLCOF7.1-LIKE"/>
    <property type="match status" value="1"/>
</dbReference>
<evidence type="ECO:0000256" key="6">
    <source>
        <dbReference type="ARBA" id="ARBA00022833"/>
    </source>
</evidence>
<dbReference type="Proteomes" id="UP001329430">
    <property type="component" value="Chromosome 8"/>
</dbReference>
<dbReference type="SUPFAM" id="SSF57667">
    <property type="entry name" value="beta-beta-alpha zinc fingers"/>
    <property type="match status" value="6"/>
</dbReference>
<dbReference type="Pfam" id="PF00096">
    <property type="entry name" value="zf-C2H2"/>
    <property type="match status" value="6"/>
</dbReference>
<dbReference type="PROSITE" id="PS00028">
    <property type="entry name" value="ZINC_FINGER_C2H2_1"/>
    <property type="match status" value="9"/>
</dbReference>
<dbReference type="InterPro" id="IPR036236">
    <property type="entry name" value="Znf_C2H2_sf"/>
</dbReference>
<dbReference type="Gene3D" id="3.30.160.60">
    <property type="entry name" value="Classic Zinc Finger"/>
    <property type="match status" value="8"/>
</dbReference>
<accession>A0AAN7V5F8</accession>
<evidence type="ECO:0000256" key="8">
    <source>
        <dbReference type="ARBA" id="ARBA00023125"/>
    </source>
</evidence>
<evidence type="ECO:0000256" key="2">
    <source>
        <dbReference type="ARBA" id="ARBA00004123"/>
    </source>
</evidence>
<comment type="subcellular location">
    <subcellularLocation>
        <location evidence="2">Nucleus</location>
    </subcellularLocation>
</comment>
<evidence type="ECO:0000256" key="5">
    <source>
        <dbReference type="ARBA" id="ARBA00022771"/>
    </source>
</evidence>
<evidence type="ECO:0000256" key="1">
    <source>
        <dbReference type="ARBA" id="ARBA00003767"/>
    </source>
</evidence>
<keyword evidence="4" id="KW-0677">Repeat</keyword>
<evidence type="ECO:0000256" key="10">
    <source>
        <dbReference type="ARBA" id="ARBA00023242"/>
    </source>
</evidence>